<proteinExistence type="predicted"/>
<dbReference type="RefSeq" id="WP_323274079.1">
    <property type="nucleotide sequence ID" value="NZ_JAYGHT010000003.1"/>
</dbReference>
<reference evidence="7 8" key="1">
    <citation type="submission" date="2023-12" db="EMBL/GenBank/DDBJ databases">
        <title>Baltic Sea Cyanobacteria.</title>
        <authorList>
            <person name="Delbaje E."/>
            <person name="Fewer D.P."/>
            <person name="Shishido T.K."/>
        </authorList>
    </citation>
    <scope>NUCLEOTIDE SEQUENCE [LARGE SCALE GENOMIC DNA]</scope>
    <source>
        <strain evidence="7 8">CCNP 1315</strain>
    </source>
</reference>
<dbReference type="InterPro" id="IPR043128">
    <property type="entry name" value="Rev_trsase/Diguanyl_cyclase"/>
</dbReference>
<keyword evidence="2" id="KW-0175">Coiled coil</keyword>
<feature type="modified residue" description="4-aspartylphosphate" evidence="1">
    <location>
        <position position="61"/>
    </location>
</feature>
<dbReference type="InterPro" id="IPR001789">
    <property type="entry name" value="Sig_transdc_resp-reg_receiver"/>
</dbReference>
<dbReference type="Pfam" id="PF00072">
    <property type="entry name" value="Response_reg"/>
    <property type="match status" value="1"/>
</dbReference>
<dbReference type="SUPFAM" id="SSF52172">
    <property type="entry name" value="CheY-like"/>
    <property type="match status" value="1"/>
</dbReference>
<feature type="domain" description="PAS" evidence="4">
    <location>
        <begin position="157"/>
        <end position="230"/>
    </location>
</feature>
<dbReference type="NCBIfam" id="TIGR00254">
    <property type="entry name" value="GGDEF"/>
    <property type="match status" value="1"/>
</dbReference>
<dbReference type="PROSITE" id="PS50887">
    <property type="entry name" value="GGDEF"/>
    <property type="match status" value="1"/>
</dbReference>
<dbReference type="SMART" id="SM00091">
    <property type="entry name" value="PAS"/>
    <property type="match status" value="2"/>
</dbReference>
<dbReference type="InterPro" id="IPR011006">
    <property type="entry name" value="CheY-like_superfamily"/>
</dbReference>
<sequence length="602" mass="68465">MNNLLASSQPANILIVDDQPDNIKILTQILGAQGYKLRKAIHGEMALTSAFSKPPDLILLDIVMPGIDGYEVCKKIKENPATSDIPIIFISAFNEAFNKVKAFQLGGIDYITKPFQAEEVLVRVQLQLKLQDQKKQLKEQNQLLRQEIIKRQQVETQLRLFDKAISACRNGVIITDATQSDHPIIYVNQAFERITGYSALEVRGKNCRFLQQGDRDQPNLEIIRNALKNHEDCSVILRNYRQDGYLFWNEVSISPVRDDAGNFTHYIGIQTDITERKQIEEALQQSEEKFASAFRASPDPIVITTLEEGRYLEVNESFCHVMEYQREEVIDKTVKELNVWVNPNERMKFIKALHKSQMVRDQDFEFKTKTGKIKTLLISAELIEVENKTCILTIVKDISERQKILAALEEANQKLQHLANIDGLTQIANRRSFDETLDREWCRAAREQQPISLILCDVDYFKGYNDHYGHQAGDECLVQVAQAMAQAVKRSTDLVARYGGEEFVVILPNTDVDGAVQVAELIRDKIRQLHIPHVKSDISQYITLSLGISSLIPSCLTASNILVNAADHALYQAKQQGRDRIIINKNINSKKTQSLQETGQLF</sequence>
<dbReference type="Gene3D" id="3.40.50.2300">
    <property type="match status" value="1"/>
</dbReference>
<dbReference type="SUPFAM" id="SSF55073">
    <property type="entry name" value="Nucleotide cyclase"/>
    <property type="match status" value="1"/>
</dbReference>
<keyword evidence="7" id="KW-0548">Nucleotidyltransferase</keyword>
<feature type="coiled-coil region" evidence="2">
    <location>
        <begin position="123"/>
        <end position="157"/>
    </location>
</feature>
<evidence type="ECO:0000259" key="3">
    <source>
        <dbReference type="PROSITE" id="PS50110"/>
    </source>
</evidence>
<feature type="domain" description="GGDEF" evidence="6">
    <location>
        <begin position="449"/>
        <end position="586"/>
    </location>
</feature>
<evidence type="ECO:0000256" key="1">
    <source>
        <dbReference type="PROSITE-ProRule" id="PRU00169"/>
    </source>
</evidence>
<dbReference type="CDD" id="cd00130">
    <property type="entry name" value="PAS"/>
    <property type="match status" value="2"/>
</dbReference>
<dbReference type="Gene3D" id="3.30.450.20">
    <property type="entry name" value="PAS domain"/>
    <property type="match status" value="2"/>
</dbReference>
<dbReference type="PROSITE" id="PS50113">
    <property type="entry name" value="PAC"/>
    <property type="match status" value="1"/>
</dbReference>
<dbReference type="SUPFAM" id="SSF55785">
    <property type="entry name" value="PYP-like sensor domain (PAS domain)"/>
    <property type="match status" value="2"/>
</dbReference>
<dbReference type="PROSITE" id="PS50112">
    <property type="entry name" value="PAS"/>
    <property type="match status" value="2"/>
</dbReference>
<dbReference type="NCBIfam" id="TIGR00229">
    <property type="entry name" value="sensory_box"/>
    <property type="match status" value="2"/>
</dbReference>
<dbReference type="CDD" id="cd01949">
    <property type="entry name" value="GGDEF"/>
    <property type="match status" value="1"/>
</dbReference>
<dbReference type="InterPro" id="IPR001610">
    <property type="entry name" value="PAC"/>
</dbReference>
<dbReference type="EC" id="2.7.7.65" evidence="7"/>
<dbReference type="SMART" id="SM00448">
    <property type="entry name" value="REC"/>
    <property type="match status" value="1"/>
</dbReference>
<dbReference type="InterPro" id="IPR000160">
    <property type="entry name" value="GGDEF_dom"/>
</dbReference>
<evidence type="ECO:0000313" key="8">
    <source>
        <dbReference type="Proteomes" id="UP001301728"/>
    </source>
</evidence>
<name>A0ABU5TS98_9CYAN</name>
<dbReference type="Gene3D" id="3.30.70.270">
    <property type="match status" value="1"/>
</dbReference>
<feature type="domain" description="PAS" evidence="4">
    <location>
        <begin position="286"/>
        <end position="356"/>
    </location>
</feature>
<evidence type="ECO:0000259" key="4">
    <source>
        <dbReference type="PROSITE" id="PS50112"/>
    </source>
</evidence>
<dbReference type="InterPro" id="IPR000014">
    <property type="entry name" value="PAS"/>
</dbReference>
<dbReference type="PANTHER" id="PTHR44757:SF2">
    <property type="entry name" value="BIOFILM ARCHITECTURE MAINTENANCE PROTEIN MBAA"/>
    <property type="match status" value="1"/>
</dbReference>
<dbReference type="CDD" id="cd19920">
    <property type="entry name" value="REC_PA4781-like"/>
    <property type="match status" value="1"/>
</dbReference>
<keyword evidence="8" id="KW-1185">Reference proteome</keyword>
<dbReference type="Pfam" id="PF00990">
    <property type="entry name" value="GGDEF"/>
    <property type="match status" value="1"/>
</dbReference>
<protein>
    <submittedName>
        <fullName evidence="7">Diguanylate cyclase</fullName>
        <ecNumber evidence="7">2.7.7.65</ecNumber>
    </submittedName>
</protein>
<dbReference type="InterPro" id="IPR035965">
    <property type="entry name" value="PAS-like_dom_sf"/>
</dbReference>
<dbReference type="SMART" id="SM00267">
    <property type="entry name" value="GGDEF"/>
    <property type="match status" value="1"/>
</dbReference>
<dbReference type="InterPro" id="IPR029787">
    <property type="entry name" value="Nucleotide_cyclase"/>
</dbReference>
<dbReference type="EMBL" id="JAYGHT010000003">
    <property type="protein sequence ID" value="MEA5517739.1"/>
    <property type="molecule type" value="Genomic_DNA"/>
</dbReference>
<feature type="domain" description="Response regulatory" evidence="3">
    <location>
        <begin position="12"/>
        <end position="128"/>
    </location>
</feature>
<dbReference type="Pfam" id="PF13426">
    <property type="entry name" value="PAS_9"/>
    <property type="match status" value="2"/>
</dbReference>
<comment type="caution">
    <text evidence="7">The sequence shown here is derived from an EMBL/GenBank/DDBJ whole genome shotgun (WGS) entry which is preliminary data.</text>
</comment>
<feature type="coiled-coil region" evidence="2">
    <location>
        <begin position="269"/>
        <end position="296"/>
    </location>
</feature>
<dbReference type="Proteomes" id="UP001301728">
    <property type="component" value="Unassembled WGS sequence"/>
</dbReference>
<gene>
    <name evidence="7" type="ORF">VB854_02120</name>
</gene>
<dbReference type="PANTHER" id="PTHR44757">
    <property type="entry name" value="DIGUANYLATE CYCLASE DGCP"/>
    <property type="match status" value="1"/>
</dbReference>
<evidence type="ECO:0000259" key="6">
    <source>
        <dbReference type="PROSITE" id="PS50887"/>
    </source>
</evidence>
<feature type="domain" description="PAC" evidence="5">
    <location>
        <begin position="231"/>
        <end position="285"/>
    </location>
</feature>
<evidence type="ECO:0000256" key="2">
    <source>
        <dbReference type="SAM" id="Coils"/>
    </source>
</evidence>
<dbReference type="SMART" id="SM00086">
    <property type="entry name" value="PAC"/>
    <property type="match status" value="2"/>
</dbReference>
<evidence type="ECO:0000313" key="7">
    <source>
        <dbReference type="EMBL" id="MEA5517739.1"/>
    </source>
</evidence>
<organism evidence="7 8">
    <name type="scientific">Limnoraphis robusta CCNP1315</name>
    <dbReference type="NCBI Taxonomy" id="3110306"/>
    <lineage>
        <taxon>Bacteria</taxon>
        <taxon>Bacillati</taxon>
        <taxon>Cyanobacteriota</taxon>
        <taxon>Cyanophyceae</taxon>
        <taxon>Oscillatoriophycideae</taxon>
        <taxon>Oscillatoriales</taxon>
        <taxon>Sirenicapillariaceae</taxon>
        <taxon>Limnoraphis</taxon>
    </lineage>
</organism>
<keyword evidence="1" id="KW-0597">Phosphoprotein</keyword>
<dbReference type="PROSITE" id="PS50110">
    <property type="entry name" value="RESPONSE_REGULATORY"/>
    <property type="match status" value="1"/>
</dbReference>
<dbReference type="InterPro" id="IPR052155">
    <property type="entry name" value="Biofilm_reg_signaling"/>
</dbReference>
<dbReference type="InterPro" id="IPR000700">
    <property type="entry name" value="PAS-assoc_C"/>
</dbReference>
<accession>A0ABU5TS98</accession>
<dbReference type="GO" id="GO:0052621">
    <property type="term" value="F:diguanylate cyclase activity"/>
    <property type="evidence" value="ECO:0007669"/>
    <property type="project" value="UniProtKB-EC"/>
</dbReference>
<keyword evidence="7" id="KW-0808">Transferase</keyword>
<evidence type="ECO:0000259" key="5">
    <source>
        <dbReference type="PROSITE" id="PS50113"/>
    </source>
</evidence>